<dbReference type="Proteomes" id="UP000653454">
    <property type="component" value="Unassembled WGS sequence"/>
</dbReference>
<comment type="caution">
    <text evidence="1">The sequence shown here is derived from an EMBL/GenBank/DDBJ whole genome shotgun (WGS) entry which is preliminary data.</text>
</comment>
<organism evidence="1 2">
    <name type="scientific">Plutella xylostella</name>
    <name type="common">Diamondback moth</name>
    <name type="synonym">Plutella maculipennis</name>
    <dbReference type="NCBI Taxonomy" id="51655"/>
    <lineage>
        <taxon>Eukaryota</taxon>
        <taxon>Metazoa</taxon>
        <taxon>Ecdysozoa</taxon>
        <taxon>Arthropoda</taxon>
        <taxon>Hexapoda</taxon>
        <taxon>Insecta</taxon>
        <taxon>Pterygota</taxon>
        <taxon>Neoptera</taxon>
        <taxon>Endopterygota</taxon>
        <taxon>Lepidoptera</taxon>
        <taxon>Glossata</taxon>
        <taxon>Ditrysia</taxon>
        <taxon>Yponomeutoidea</taxon>
        <taxon>Plutellidae</taxon>
        <taxon>Plutella</taxon>
    </lineage>
</organism>
<name>A0A8S4EJ00_PLUXY</name>
<reference evidence="1" key="1">
    <citation type="submission" date="2020-11" db="EMBL/GenBank/DDBJ databases">
        <authorList>
            <person name="Whiteford S."/>
        </authorList>
    </citation>
    <scope>NUCLEOTIDE SEQUENCE</scope>
</reference>
<gene>
    <name evidence="1" type="ORF">PLXY2_LOCUS5516</name>
</gene>
<proteinExistence type="predicted"/>
<dbReference type="AlphaFoldDB" id="A0A8S4EJ00"/>
<protein>
    <submittedName>
        <fullName evidence="1">(diamondback moth) hypothetical protein</fullName>
    </submittedName>
</protein>
<keyword evidence="2" id="KW-1185">Reference proteome</keyword>
<evidence type="ECO:0000313" key="1">
    <source>
        <dbReference type="EMBL" id="CAG9114750.1"/>
    </source>
</evidence>
<dbReference type="Gene3D" id="3.30.200.20">
    <property type="entry name" value="Phosphorylase Kinase, domain 1"/>
    <property type="match status" value="1"/>
</dbReference>
<dbReference type="EMBL" id="CAJHNJ030000016">
    <property type="protein sequence ID" value="CAG9114750.1"/>
    <property type="molecule type" value="Genomic_DNA"/>
</dbReference>
<sequence length="56" mass="5820">MAEAAGAASSNPNAEIVRGQVFEVGPRYTNLSYIGEGAYGMVVTAGCVEYEPFSST</sequence>
<accession>A0A8S4EJ00</accession>
<evidence type="ECO:0000313" key="2">
    <source>
        <dbReference type="Proteomes" id="UP000653454"/>
    </source>
</evidence>